<dbReference type="EMBL" id="CM056811">
    <property type="protein sequence ID" value="KAJ8636918.1"/>
    <property type="molecule type" value="Genomic_DNA"/>
</dbReference>
<proteinExistence type="predicted"/>
<sequence>MDTHIDTTASISSHDAAELFKFVVEEGNGVKGLVDSNISFVPSCFVHPLHEQIDPKQVIIDASPYLTKPIDLSGLKGEDKRVVVDELCGAAAKLGFFQVINHGVPLEVMQLVKQAAHTFFNLSPEKKAVFLKGRTPCPRVVYGTSFLPEQEKSLGWRDNLRMIYADDQEAMQFWPQECRDAVLNYLRATNKMIHEILNTLLKGLGVKLDESTMTQYIEDRVVYLNYYPNCPNPQLTFGASRHSDMATLTILLQDDTGGLFFKVEDKGWIEIPPVEGALVINIGDTLEILSNGRYKSAEHRVTVNSTKARVSVPIFASPRSGTMIGPLLPDKDGNTLYRKLLFGEYNAYYFKANNLGKKSLDYAKSTEDK</sequence>
<keyword evidence="2" id="KW-1185">Reference proteome</keyword>
<gene>
    <name evidence="1" type="ORF">MRB53_011185</name>
</gene>
<accession>A0ACC2LUQ5</accession>
<organism evidence="1 2">
    <name type="scientific">Persea americana</name>
    <name type="common">Avocado</name>
    <dbReference type="NCBI Taxonomy" id="3435"/>
    <lineage>
        <taxon>Eukaryota</taxon>
        <taxon>Viridiplantae</taxon>
        <taxon>Streptophyta</taxon>
        <taxon>Embryophyta</taxon>
        <taxon>Tracheophyta</taxon>
        <taxon>Spermatophyta</taxon>
        <taxon>Magnoliopsida</taxon>
        <taxon>Magnoliidae</taxon>
        <taxon>Laurales</taxon>
        <taxon>Lauraceae</taxon>
        <taxon>Persea</taxon>
    </lineage>
</organism>
<reference evidence="1 2" key="1">
    <citation type="journal article" date="2022" name="Hortic Res">
        <title>A haplotype resolved chromosomal level avocado genome allows analysis of novel avocado genes.</title>
        <authorList>
            <person name="Nath O."/>
            <person name="Fletcher S.J."/>
            <person name="Hayward A."/>
            <person name="Shaw L.M."/>
            <person name="Masouleh A.K."/>
            <person name="Furtado A."/>
            <person name="Henry R.J."/>
            <person name="Mitter N."/>
        </authorList>
    </citation>
    <scope>NUCLEOTIDE SEQUENCE [LARGE SCALE GENOMIC DNA]</scope>
    <source>
        <strain evidence="2">cv. Hass</strain>
    </source>
</reference>
<evidence type="ECO:0000313" key="2">
    <source>
        <dbReference type="Proteomes" id="UP001234297"/>
    </source>
</evidence>
<dbReference type="Proteomes" id="UP001234297">
    <property type="component" value="Chromosome 3"/>
</dbReference>
<comment type="caution">
    <text evidence="1">The sequence shown here is derived from an EMBL/GenBank/DDBJ whole genome shotgun (WGS) entry which is preliminary data.</text>
</comment>
<name>A0ACC2LUQ5_PERAE</name>
<protein>
    <submittedName>
        <fullName evidence="1">Uncharacterized protein</fullName>
    </submittedName>
</protein>
<evidence type="ECO:0000313" key="1">
    <source>
        <dbReference type="EMBL" id="KAJ8636918.1"/>
    </source>
</evidence>